<dbReference type="InterPro" id="IPR007858">
    <property type="entry name" value="Dpy-30_motif"/>
</dbReference>
<gene>
    <name evidence="1" type="ORF">CAEBREN_02429</name>
</gene>
<dbReference type="OrthoDB" id="5779599at2759"/>
<reference evidence="2" key="1">
    <citation type="submission" date="2011-07" db="EMBL/GenBank/DDBJ databases">
        <authorList>
            <consortium name="Caenorhabditis brenneri Sequencing and Analysis Consortium"/>
            <person name="Wilson R.K."/>
        </authorList>
    </citation>
    <scope>NUCLEOTIDE SEQUENCE [LARGE SCALE GENOMIC DNA]</scope>
    <source>
        <strain evidence="2">PB2801</strain>
    </source>
</reference>
<dbReference type="InParanoid" id="G0M8Q4"/>
<dbReference type="EMBL" id="GL379786">
    <property type="protein sequence ID" value="EGT30017.1"/>
    <property type="molecule type" value="Genomic_DNA"/>
</dbReference>
<dbReference type="eggNOG" id="ENOG502TIEM">
    <property type="taxonomic scope" value="Eukaryota"/>
</dbReference>
<organism evidence="2">
    <name type="scientific">Caenorhabditis brenneri</name>
    <name type="common">Nematode worm</name>
    <dbReference type="NCBI Taxonomy" id="135651"/>
    <lineage>
        <taxon>Eukaryota</taxon>
        <taxon>Metazoa</taxon>
        <taxon>Ecdysozoa</taxon>
        <taxon>Nematoda</taxon>
        <taxon>Chromadorea</taxon>
        <taxon>Rhabditida</taxon>
        <taxon>Rhabditina</taxon>
        <taxon>Rhabditomorpha</taxon>
        <taxon>Rhabditoidea</taxon>
        <taxon>Rhabditidae</taxon>
        <taxon>Peloderinae</taxon>
        <taxon>Caenorhabditis</taxon>
    </lineage>
</organism>
<evidence type="ECO:0000313" key="1">
    <source>
        <dbReference type="EMBL" id="EGT30017.1"/>
    </source>
</evidence>
<evidence type="ECO:0000313" key="2">
    <source>
        <dbReference type="Proteomes" id="UP000008068"/>
    </source>
</evidence>
<proteinExistence type="predicted"/>
<protein>
    <submittedName>
        <fullName evidence="1">Uncharacterized protein</fullName>
    </submittedName>
</protein>
<dbReference type="HOGENOM" id="CLU_1116574_0_0_1"/>
<dbReference type="AlphaFoldDB" id="G0M8Q4"/>
<keyword evidence="2" id="KW-1185">Reference proteome</keyword>
<dbReference type="Proteomes" id="UP000008068">
    <property type="component" value="Unassembled WGS sequence"/>
</dbReference>
<dbReference type="Gene3D" id="1.20.890.10">
    <property type="entry name" value="cAMP-dependent protein kinase regulatory subunit, dimerization-anchoring domain"/>
    <property type="match status" value="1"/>
</dbReference>
<dbReference type="Pfam" id="PF05186">
    <property type="entry name" value="Dpy-30"/>
    <property type="match status" value="1"/>
</dbReference>
<sequence>MTTKKKLNQEELAEAFGKFMPKRPVYPRLAVFCDQEVMENDDTDSDLSDCEEDDPRKRQKIYIEIKDVMTPDCERVWKNARCKRPSQYLADNVQGPLEVALEKLANLKVKPKNPIEWLGYCLYNMNVKNPHPPTMDHLLKPTMAQRRFQLSMTCDPEIIPISMMDHSYSRLPAIRNPVFAASGPLQLDRCTLYTSNVPRAVPNQPPIPLNANGFPRAGIYLPFMVELPLPNGSEAGPSSSVKRRHPQPL</sequence>
<accession>G0M8Q4</accession>
<name>G0M8Q4_CAEBE</name>
<dbReference type="FunCoup" id="G0M8Q4">
    <property type="interactions" value="1711"/>
</dbReference>